<gene>
    <name evidence="2" type="ORF">FPSE_04117</name>
</gene>
<sequence length="124" mass="13656">MHHQGVGFRPESNFNGRKSAGRKVQGLSRDSAGASMCKREFDHAQLENHNRAPKTAGVVYRQSKKEGTIGQNGKEKKERRMFGLEHGDRREEGEKALHDRAGYHTRQGPTTATAIATIKAGAST</sequence>
<proteinExistence type="predicted"/>
<name>K3W1E0_FUSPC</name>
<dbReference type="GeneID" id="20362735"/>
<feature type="compositionally biased region" description="Basic and acidic residues" evidence="1">
    <location>
        <begin position="63"/>
        <end position="92"/>
    </location>
</feature>
<evidence type="ECO:0000313" key="2">
    <source>
        <dbReference type="EMBL" id="EKJ75735.1"/>
    </source>
</evidence>
<reference evidence="2 3" key="1">
    <citation type="journal article" date="2012" name="PLoS Pathog.">
        <title>Comparative pathogenomics reveals horizontally acquired novel virulence genes in fungi infecting cereal hosts.</title>
        <authorList>
            <person name="Gardiner D.M."/>
            <person name="McDonald M.C."/>
            <person name="Covarelli L."/>
            <person name="Solomon P.S."/>
            <person name="Rusu A.G."/>
            <person name="Marshall M."/>
            <person name="Kazan K."/>
            <person name="Chakraborty S."/>
            <person name="McDonald B.A."/>
            <person name="Manners J.M."/>
        </authorList>
    </citation>
    <scope>NUCLEOTIDE SEQUENCE [LARGE SCALE GENOMIC DNA]</scope>
    <source>
        <strain evidence="2 3">CS3096</strain>
    </source>
</reference>
<keyword evidence="3" id="KW-1185">Reference proteome</keyword>
<dbReference type="Proteomes" id="UP000007978">
    <property type="component" value="Chromosome 4"/>
</dbReference>
<protein>
    <submittedName>
        <fullName evidence="2">Uncharacterized protein</fullName>
    </submittedName>
</protein>
<dbReference type="KEGG" id="fpu:FPSE_04117"/>
<dbReference type="EMBL" id="AFNW01000082">
    <property type="protein sequence ID" value="EKJ75735.1"/>
    <property type="molecule type" value="Genomic_DNA"/>
</dbReference>
<organism evidence="2 3">
    <name type="scientific">Fusarium pseudograminearum (strain CS3096)</name>
    <name type="common">Wheat and barley crown-rot fungus</name>
    <dbReference type="NCBI Taxonomy" id="1028729"/>
    <lineage>
        <taxon>Eukaryota</taxon>
        <taxon>Fungi</taxon>
        <taxon>Dikarya</taxon>
        <taxon>Ascomycota</taxon>
        <taxon>Pezizomycotina</taxon>
        <taxon>Sordariomycetes</taxon>
        <taxon>Hypocreomycetidae</taxon>
        <taxon>Hypocreales</taxon>
        <taxon>Nectriaceae</taxon>
        <taxon>Fusarium</taxon>
    </lineage>
</organism>
<feature type="compositionally biased region" description="Basic and acidic residues" evidence="1">
    <location>
        <begin position="37"/>
        <end position="50"/>
    </location>
</feature>
<dbReference type="AlphaFoldDB" id="K3W1E0"/>
<dbReference type="RefSeq" id="XP_009255510.1">
    <property type="nucleotide sequence ID" value="XM_009257235.1"/>
</dbReference>
<dbReference type="HOGENOM" id="CLU_2004065_0_0_1"/>
<feature type="region of interest" description="Disordered" evidence="1">
    <location>
        <begin position="1"/>
        <end position="92"/>
    </location>
</feature>
<evidence type="ECO:0000313" key="3">
    <source>
        <dbReference type="Proteomes" id="UP000007978"/>
    </source>
</evidence>
<accession>K3W1E0</accession>
<comment type="caution">
    <text evidence="2">The sequence shown here is derived from an EMBL/GenBank/DDBJ whole genome shotgun (WGS) entry which is preliminary data.</text>
</comment>
<evidence type="ECO:0000256" key="1">
    <source>
        <dbReference type="SAM" id="MobiDB-lite"/>
    </source>
</evidence>